<proteinExistence type="predicted"/>
<feature type="compositionally biased region" description="Polar residues" evidence="1">
    <location>
        <begin position="89"/>
        <end position="98"/>
    </location>
</feature>
<dbReference type="Gramene" id="OQU79062">
    <property type="protein sequence ID" value="OQU79062"/>
    <property type="gene ID" value="SORBI_3008G089750"/>
</dbReference>
<accession>A0A1Z5R5L1</accession>
<dbReference type="EMBL" id="CM000767">
    <property type="protein sequence ID" value="OQU79062.1"/>
    <property type="molecule type" value="Genomic_DNA"/>
</dbReference>
<sequence length="145" mass="14564">MVAASGSTCNSPGCRPSSSLATGAAPKSFGGGKKGKGGKKQGSWRSQGNGAGWQQGSGSGQQWGNRSMGPWFCYNPWAFQGGVPPPGSGWQQGNSTSGWPPHGDQGGRGQGIMGASPQAHTVFAPPPTAPSAPVWDQSGLIAALN</sequence>
<protein>
    <submittedName>
        <fullName evidence="2">Uncharacterized protein</fullName>
    </submittedName>
</protein>
<reference evidence="3" key="2">
    <citation type="journal article" date="2018" name="Plant J.">
        <title>The Sorghum bicolor reference genome: improved assembly, gene annotations, a transcriptome atlas, and signatures of genome organization.</title>
        <authorList>
            <person name="McCormick R.F."/>
            <person name="Truong S.K."/>
            <person name="Sreedasyam A."/>
            <person name="Jenkins J."/>
            <person name="Shu S."/>
            <person name="Sims D."/>
            <person name="Kennedy M."/>
            <person name="Amirebrahimi M."/>
            <person name="Weers B.D."/>
            <person name="McKinley B."/>
            <person name="Mattison A."/>
            <person name="Morishige D.T."/>
            <person name="Grimwood J."/>
            <person name="Schmutz J."/>
            <person name="Mullet J.E."/>
        </authorList>
    </citation>
    <scope>NUCLEOTIDE SEQUENCE [LARGE SCALE GENOMIC DNA]</scope>
    <source>
        <strain evidence="3">cv. BTx623</strain>
    </source>
</reference>
<evidence type="ECO:0000256" key="1">
    <source>
        <dbReference type="SAM" id="MobiDB-lite"/>
    </source>
</evidence>
<feature type="region of interest" description="Disordered" evidence="1">
    <location>
        <begin position="79"/>
        <end position="145"/>
    </location>
</feature>
<gene>
    <name evidence="2" type="ORF">SORBI_3008G089750</name>
</gene>
<dbReference type="AlphaFoldDB" id="A0A1Z5R5L1"/>
<feature type="region of interest" description="Disordered" evidence="1">
    <location>
        <begin position="1"/>
        <end position="66"/>
    </location>
</feature>
<keyword evidence="3" id="KW-1185">Reference proteome</keyword>
<evidence type="ECO:0000313" key="2">
    <source>
        <dbReference type="EMBL" id="OQU79062.1"/>
    </source>
</evidence>
<feature type="compositionally biased region" description="Polar residues" evidence="1">
    <location>
        <begin position="1"/>
        <end position="21"/>
    </location>
</feature>
<dbReference type="InParanoid" id="A0A1Z5R5L1"/>
<evidence type="ECO:0000313" key="3">
    <source>
        <dbReference type="Proteomes" id="UP000000768"/>
    </source>
</evidence>
<dbReference type="eggNOG" id="KOG0017">
    <property type="taxonomic scope" value="Eukaryota"/>
</dbReference>
<name>A0A1Z5R5L1_SORBI</name>
<reference evidence="2 3" key="1">
    <citation type="journal article" date="2009" name="Nature">
        <title>The Sorghum bicolor genome and the diversification of grasses.</title>
        <authorList>
            <person name="Paterson A.H."/>
            <person name="Bowers J.E."/>
            <person name="Bruggmann R."/>
            <person name="Dubchak I."/>
            <person name="Grimwood J."/>
            <person name="Gundlach H."/>
            <person name="Haberer G."/>
            <person name="Hellsten U."/>
            <person name="Mitros T."/>
            <person name="Poliakov A."/>
            <person name="Schmutz J."/>
            <person name="Spannagl M."/>
            <person name="Tang H."/>
            <person name="Wang X."/>
            <person name="Wicker T."/>
            <person name="Bharti A.K."/>
            <person name="Chapman J."/>
            <person name="Feltus F.A."/>
            <person name="Gowik U."/>
            <person name="Grigoriev I.V."/>
            <person name="Lyons E."/>
            <person name="Maher C.A."/>
            <person name="Martis M."/>
            <person name="Narechania A."/>
            <person name="Otillar R.P."/>
            <person name="Penning B.W."/>
            <person name="Salamov A.A."/>
            <person name="Wang Y."/>
            <person name="Zhang L."/>
            <person name="Carpita N.C."/>
            <person name="Freeling M."/>
            <person name="Gingle A.R."/>
            <person name="Hash C.T."/>
            <person name="Keller B."/>
            <person name="Klein P."/>
            <person name="Kresovich S."/>
            <person name="McCann M.C."/>
            <person name="Ming R."/>
            <person name="Peterson D.G."/>
            <person name="Mehboob-ur-Rahman"/>
            <person name="Ware D."/>
            <person name="Westhoff P."/>
            <person name="Mayer K.F."/>
            <person name="Messing J."/>
            <person name="Rokhsar D.S."/>
        </authorList>
    </citation>
    <scope>NUCLEOTIDE SEQUENCE [LARGE SCALE GENOMIC DNA]</scope>
    <source>
        <strain evidence="3">cv. BTx623</strain>
    </source>
</reference>
<organism evidence="2 3">
    <name type="scientific">Sorghum bicolor</name>
    <name type="common">Sorghum</name>
    <name type="synonym">Sorghum vulgare</name>
    <dbReference type="NCBI Taxonomy" id="4558"/>
    <lineage>
        <taxon>Eukaryota</taxon>
        <taxon>Viridiplantae</taxon>
        <taxon>Streptophyta</taxon>
        <taxon>Embryophyta</taxon>
        <taxon>Tracheophyta</taxon>
        <taxon>Spermatophyta</taxon>
        <taxon>Magnoliopsida</taxon>
        <taxon>Liliopsida</taxon>
        <taxon>Poales</taxon>
        <taxon>Poaceae</taxon>
        <taxon>PACMAD clade</taxon>
        <taxon>Panicoideae</taxon>
        <taxon>Andropogonodae</taxon>
        <taxon>Andropogoneae</taxon>
        <taxon>Sorghinae</taxon>
        <taxon>Sorghum</taxon>
    </lineage>
</organism>
<feature type="compositionally biased region" description="Gly residues" evidence="1">
    <location>
        <begin position="49"/>
        <end position="61"/>
    </location>
</feature>
<dbReference type="Proteomes" id="UP000000768">
    <property type="component" value="Chromosome 8"/>
</dbReference>